<feature type="chain" id="PRO_5029808576" evidence="1">
    <location>
        <begin position="29"/>
        <end position="142"/>
    </location>
</feature>
<evidence type="ECO:0000313" key="2">
    <source>
        <dbReference type="EMBL" id="KAF4672686.1"/>
    </source>
</evidence>
<protein>
    <submittedName>
        <fullName evidence="2">Uncharacterized protein</fullName>
    </submittedName>
</protein>
<keyword evidence="1" id="KW-0732">Signal</keyword>
<dbReference type="AlphaFoldDB" id="A0A7J6MMR1"/>
<keyword evidence="3" id="KW-1185">Reference proteome</keyword>
<accession>A0A7J6MMR1</accession>
<evidence type="ECO:0000256" key="1">
    <source>
        <dbReference type="SAM" id="SignalP"/>
    </source>
</evidence>
<name>A0A7J6MMR1_PERCH</name>
<sequence>MTAMVSHVRHFLISVVTSLVCLPHGSLQYPQGTYITQDTDWVITGSLSFHKGESLFDIDVEMVLRNFIGNEVDCDVVADNVPYSMGPSNVILITMTPDLEESLRPCYPVVKKGDFKNMTFDPQKDAVVYDYRDVMEAYFLKK</sequence>
<comment type="caution">
    <text evidence="2">The sequence shown here is derived from an EMBL/GenBank/DDBJ whole genome shotgun (WGS) entry which is preliminary data.</text>
</comment>
<feature type="signal peptide" evidence="1">
    <location>
        <begin position="1"/>
        <end position="28"/>
    </location>
</feature>
<dbReference type="EMBL" id="JAAPAO010000102">
    <property type="protein sequence ID" value="KAF4672686.1"/>
    <property type="molecule type" value="Genomic_DNA"/>
</dbReference>
<proteinExistence type="predicted"/>
<evidence type="ECO:0000313" key="3">
    <source>
        <dbReference type="Proteomes" id="UP000591131"/>
    </source>
</evidence>
<organism evidence="2 3">
    <name type="scientific">Perkinsus chesapeaki</name>
    <name type="common">Clam parasite</name>
    <name type="synonym">Perkinsus andrewsi</name>
    <dbReference type="NCBI Taxonomy" id="330153"/>
    <lineage>
        <taxon>Eukaryota</taxon>
        <taxon>Sar</taxon>
        <taxon>Alveolata</taxon>
        <taxon>Perkinsozoa</taxon>
        <taxon>Perkinsea</taxon>
        <taxon>Perkinsida</taxon>
        <taxon>Perkinsidae</taxon>
        <taxon>Perkinsus</taxon>
    </lineage>
</organism>
<gene>
    <name evidence="2" type="ORF">FOL47_000240</name>
</gene>
<reference evidence="2 3" key="1">
    <citation type="submission" date="2020-04" db="EMBL/GenBank/DDBJ databases">
        <title>Perkinsus chesapeaki whole genome sequence.</title>
        <authorList>
            <person name="Bogema D.R."/>
        </authorList>
    </citation>
    <scope>NUCLEOTIDE SEQUENCE [LARGE SCALE GENOMIC DNA]</scope>
    <source>
        <strain evidence="2">ATCC PRA-425</strain>
    </source>
</reference>
<dbReference type="Proteomes" id="UP000591131">
    <property type="component" value="Unassembled WGS sequence"/>
</dbReference>